<protein>
    <submittedName>
        <fullName evidence="1">Uncharacterized protein</fullName>
    </submittedName>
</protein>
<dbReference type="EMBL" id="MFUP01000008">
    <property type="protein sequence ID" value="OGI87789.1"/>
    <property type="molecule type" value="Genomic_DNA"/>
</dbReference>
<proteinExistence type="predicted"/>
<dbReference type="Proteomes" id="UP000185809">
    <property type="component" value="Unassembled WGS sequence"/>
</dbReference>
<reference evidence="1 2" key="1">
    <citation type="journal article" date="2016" name="Nat. Commun.">
        <title>Thousands of microbial genomes shed light on interconnected biogeochemical processes in an aquifer system.</title>
        <authorList>
            <person name="Anantharaman K."/>
            <person name="Brown C.T."/>
            <person name="Hug L.A."/>
            <person name="Sharon I."/>
            <person name="Castelle C.J."/>
            <person name="Probst A.J."/>
            <person name="Thomas B.C."/>
            <person name="Singh A."/>
            <person name="Wilkins M.J."/>
            <person name="Karaoz U."/>
            <person name="Brodie E.L."/>
            <person name="Williams K.H."/>
            <person name="Hubbard S.S."/>
            <person name="Banfield J.F."/>
        </authorList>
    </citation>
    <scope>NUCLEOTIDE SEQUENCE [LARGE SCALE GENOMIC DNA]</scope>
</reference>
<accession>A0A1F6X0Y4</accession>
<sequence length="67" mass="7816">MKQMLKQQMKNVPKDQQEKILKLVSENPELFQKIGSEVQEKMKQGKDQMTATIEVMKAHQDELKGIM</sequence>
<comment type="caution">
    <text evidence="1">The sequence shown here is derived from an EMBL/GenBank/DDBJ whole genome shotgun (WGS) entry which is preliminary data.</text>
</comment>
<dbReference type="AlphaFoldDB" id="A0A1F6X0Y4"/>
<name>A0A1F6X0Y4_9BACT</name>
<gene>
    <name evidence="1" type="ORF">A2995_00735</name>
</gene>
<organism evidence="1 2">
    <name type="scientific">Candidatus Nomurabacteria bacterium RIFCSPLOWO2_01_FULL_33_24</name>
    <dbReference type="NCBI Taxonomy" id="1801765"/>
    <lineage>
        <taxon>Bacteria</taxon>
        <taxon>Candidatus Nomuraibacteriota</taxon>
    </lineage>
</organism>
<evidence type="ECO:0000313" key="2">
    <source>
        <dbReference type="Proteomes" id="UP000185809"/>
    </source>
</evidence>
<evidence type="ECO:0000313" key="1">
    <source>
        <dbReference type="EMBL" id="OGI87789.1"/>
    </source>
</evidence>